<name>A0ABY7CQU9_9BASI</name>
<evidence type="ECO:0000313" key="3">
    <source>
        <dbReference type="Proteomes" id="UP001164743"/>
    </source>
</evidence>
<reference evidence="2" key="1">
    <citation type="submission" date="2022-10" db="EMBL/GenBank/DDBJ databases">
        <title>Puccinia triticina Genome sequencing and assembly.</title>
        <authorList>
            <person name="Li C."/>
        </authorList>
    </citation>
    <scope>NUCLEOTIDE SEQUENCE</scope>
    <source>
        <strain evidence="2">Pt15</strain>
    </source>
</reference>
<evidence type="ECO:0000313" key="2">
    <source>
        <dbReference type="EMBL" id="WAQ85107.1"/>
    </source>
</evidence>
<dbReference type="RefSeq" id="XP_053020662.1">
    <property type="nucleotide sequence ID" value="XM_053169468.1"/>
</dbReference>
<sequence>MPLTSQQAVPVRLWPSEHSANSWKLDAIARGPCQFAQAGTSGAAEQMDILELRFNLWIFRGQMCAKLCQNLSLKVSNNTIGGKTAKRFFTALSVHGISDSNGRPITRLPQRVPPRRPYPTEETENYQLTITLR</sequence>
<dbReference type="EMBL" id="CP110425">
    <property type="protein sequence ID" value="WAQ85107.1"/>
    <property type="molecule type" value="Genomic_DNA"/>
</dbReference>
<proteinExistence type="predicted"/>
<organism evidence="2 3">
    <name type="scientific">Puccinia triticina</name>
    <dbReference type="NCBI Taxonomy" id="208348"/>
    <lineage>
        <taxon>Eukaryota</taxon>
        <taxon>Fungi</taxon>
        <taxon>Dikarya</taxon>
        <taxon>Basidiomycota</taxon>
        <taxon>Pucciniomycotina</taxon>
        <taxon>Pucciniomycetes</taxon>
        <taxon>Pucciniales</taxon>
        <taxon>Pucciniaceae</taxon>
        <taxon>Puccinia</taxon>
    </lineage>
</organism>
<dbReference type="Proteomes" id="UP001164743">
    <property type="component" value="Chromosome 5A"/>
</dbReference>
<feature type="region of interest" description="Disordered" evidence="1">
    <location>
        <begin position="103"/>
        <end position="133"/>
    </location>
</feature>
<keyword evidence="3" id="KW-1185">Reference proteome</keyword>
<gene>
    <name evidence="2" type="ORF">PtA15_5A681</name>
</gene>
<dbReference type="GeneID" id="77810363"/>
<protein>
    <submittedName>
        <fullName evidence="2">Uncharacterized protein</fullName>
    </submittedName>
</protein>
<accession>A0ABY7CQU9</accession>
<evidence type="ECO:0000256" key="1">
    <source>
        <dbReference type="SAM" id="MobiDB-lite"/>
    </source>
</evidence>